<dbReference type="PANTHER" id="PTHR46851:SF11">
    <property type="entry name" value="GYF DOMAIN-CONTAINING PROTEIN"/>
    <property type="match status" value="1"/>
</dbReference>
<feature type="compositionally biased region" description="Basic and acidic residues" evidence="4">
    <location>
        <begin position="341"/>
        <end position="350"/>
    </location>
</feature>
<dbReference type="Pfam" id="PF03126">
    <property type="entry name" value="Plus-3"/>
    <property type="match status" value="1"/>
</dbReference>
<dbReference type="Gene3D" id="3.90.70.200">
    <property type="entry name" value="Plus-3 domain"/>
    <property type="match status" value="1"/>
</dbReference>
<dbReference type="SMART" id="SM00719">
    <property type="entry name" value="Plus3"/>
    <property type="match status" value="1"/>
</dbReference>
<evidence type="ECO:0000256" key="2">
    <source>
        <dbReference type="ARBA" id="ARBA00022771"/>
    </source>
</evidence>
<feature type="region of interest" description="Disordered" evidence="4">
    <location>
        <begin position="336"/>
        <end position="375"/>
    </location>
</feature>
<keyword evidence="2" id="KW-0863">Zinc-finger</keyword>
<feature type="region of interest" description="Disordered" evidence="4">
    <location>
        <begin position="639"/>
        <end position="664"/>
    </location>
</feature>
<dbReference type="Gramene" id="KZN05820">
    <property type="protein sequence ID" value="KZN05820"/>
    <property type="gene ID" value="DCAR_006657"/>
</dbReference>
<evidence type="ECO:0000259" key="5">
    <source>
        <dbReference type="PROSITE" id="PS51360"/>
    </source>
</evidence>
<reference evidence="7" key="1">
    <citation type="journal article" date="2016" name="Nat. Genet.">
        <title>A high-quality carrot genome assembly provides new insights into carotenoid accumulation and asterid genome evolution.</title>
        <authorList>
            <person name="Iorizzo M."/>
            <person name="Ellison S."/>
            <person name="Senalik D."/>
            <person name="Zeng P."/>
            <person name="Satapoomin P."/>
            <person name="Huang J."/>
            <person name="Bowman M."/>
            <person name="Iovene M."/>
            <person name="Sanseverino W."/>
            <person name="Cavagnaro P."/>
            <person name="Yildiz M."/>
            <person name="Macko-Podgorni A."/>
            <person name="Moranska E."/>
            <person name="Grzebelus E."/>
            <person name="Grzebelus D."/>
            <person name="Ashrafi H."/>
            <person name="Zheng Z."/>
            <person name="Cheng S."/>
            <person name="Spooner D."/>
            <person name="Van Deynze A."/>
            <person name="Simon P."/>
        </authorList>
    </citation>
    <scope>NUCLEOTIDE SEQUENCE [LARGE SCALE GENOMIC DNA]</scope>
    <source>
        <tissue evidence="7">Leaf</tissue>
    </source>
</reference>
<dbReference type="GO" id="GO:0003677">
    <property type="term" value="F:DNA binding"/>
    <property type="evidence" value="ECO:0007669"/>
    <property type="project" value="InterPro"/>
</dbReference>
<organism evidence="7">
    <name type="scientific">Daucus carota subsp. sativus</name>
    <name type="common">Carrot</name>
    <dbReference type="NCBI Taxonomy" id="79200"/>
    <lineage>
        <taxon>Eukaryota</taxon>
        <taxon>Viridiplantae</taxon>
        <taxon>Streptophyta</taxon>
        <taxon>Embryophyta</taxon>
        <taxon>Tracheophyta</taxon>
        <taxon>Spermatophyta</taxon>
        <taxon>Magnoliopsida</taxon>
        <taxon>eudicotyledons</taxon>
        <taxon>Gunneridae</taxon>
        <taxon>Pentapetalae</taxon>
        <taxon>asterids</taxon>
        <taxon>campanulids</taxon>
        <taxon>Apiales</taxon>
        <taxon>Apiaceae</taxon>
        <taxon>Apioideae</taxon>
        <taxon>Scandiceae</taxon>
        <taxon>Daucinae</taxon>
        <taxon>Daucus</taxon>
        <taxon>Daucus sect. Daucus</taxon>
    </lineage>
</organism>
<evidence type="ECO:0000256" key="4">
    <source>
        <dbReference type="SAM" id="MobiDB-lite"/>
    </source>
</evidence>
<dbReference type="SUPFAM" id="SSF159042">
    <property type="entry name" value="Plus3-like"/>
    <property type="match status" value="1"/>
</dbReference>
<accession>A0A166DY41</accession>
<keyword evidence="1" id="KW-0479">Metal-binding</keyword>
<dbReference type="InterPro" id="IPR001965">
    <property type="entry name" value="Znf_PHD"/>
</dbReference>
<feature type="compositionally biased region" description="Basic and acidic residues" evidence="4">
    <location>
        <begin position="362"/>
        <end position="375"/>
    </location>
</feature>
<dbReference type="EMBL" id="LNRQ01000002">
    <property type="protein sequence ID" value="KZN05820.1"/>
    <property type="molecule type" value="Genomic_DNA"/>
</dbReference>
<protein>
    <submittedName>
        <fullName evidence="7">Uncharacterized protein</fullName>
    </submittedName>
</protein>
<dbReference type="InterPro" id="IPR035445">
    <property type="entry name" value="GYF-like_dom_sf"/>
</dbReference>
<dbReference type="GO" id="GO:0008270">
    <property type="term" value="F:zinc ion binding"/>
    <property type="evidence" value="ECO:0007669"/>
    <property type="project" value="UniProtKB-KW"/>
</dbReference>
<proteinExistence type="predicted"/>
<dbReference type="InterPro" id="IPR036885">
    <property type="entry name" value="SWIB_MDM2_dom_sf"/>
</dbReference>
<feature type="domain" description="DM2" evidence="6">
    <location>
        <begin position="234"/>
        <end position="314"/>
    </location>
</feature>
<dbReference type="PANTHER" id="PTHR46851">
    <property type="entry name" value="OS01G0884500 PROTEIN"/>
    <property type="match status" value="1"/>
</dbReference>
<dbReference type="SUPFAM" id="SSF57903">
    <property type="entry name" value="FYVE/PHD zinc finger"/>
    <property type="match status" value="1"/>
</dbReference>
<evidence type="ECO:0000256" key="1">
    <source>
        <dbReference type="ARBA" id="ARBA00022723"/>
    </source>
</evidence>
<name>A0A166DY41_DAUCS</name>
<dbReference type="InterPro" id="IPR013083">
    <property type="entry name" value="Znf_RING/FYVE/PHD"/>
</dbReference>
<dbReference type="CDD" id="cd10567">
    <property type="entry name" value="SWIB-MDM2_like"/>
    <property type="match status" value="1"/>
</dbReference>
<dbReference type="CDD" id="cd15568">
    <property type="entry name" value="PHD5_NSD"/>
    <property type="match status" value="1"/>
</dbReference>
<dbReference type="Gene3D" id="1.10.245.10">
    <property type="entry name" value="SWIB/MDM2 domain"/>
    <property type="match status" value="1"/>
</dbReference>
<dbReference type="AlphaFoldDB" id="A0A166DY41"/>
<evidence type="ECO:0000256" key="3">
    <source>
        <dbReference type="ARBA" id="ARBA00022833"/>
    </source>
</evidence>
<keyword evidence="3" id="KW-0862">Zinc</keyword>
<dbReference type="STRING" id="79200.A0A166DY41"/>
<evidence type="ECO:0000259" key="6">
    <source>
        <dbReference type="PROSITE" id="PS51925"/>
    </source>
</evidence>
<dbReference type="InterPro" id="IPR045894">
    <property type="entry name" value="At5g08430-like"/>
</dbReference>
<feature type="domain" description="Plus3" evidence="5">
    <location>
        <begin position="384"/>
        <end position="525"/>
    </location>
</feature>
<evidence type="ECO:0000313" key="7">
    <source>
        <dbReference type="EMBL" id="KZN05820.1"/>
    </source>
</evidence>
<dbReference type="Gene3D" id="3.30.1490.40">
    <property type="match status" value="1"/>
</dbReference>
<dbReference type="SMART" id="SM00249">
    <property type="entry name" value="PHD"/>
    <property type="match status" value="1"/>
</dbReference>
<feature type="region of interest" description="Disordered" evidence="4">
    <location>
        <begin position="163"/>
        <end position="191"/>
    </location>
</feature>
<comment type="caution">
    <text evidence="7">The sequence shown here is derived from an EMBL/GenBank/DDBJ whole genome shotgun (WGS) entry which is preliminary data.</text>
</comment>
<dbReference type="InterPro" id="IPR004343">
    <property type="entry name" value="Plus-3_dom"/>
</dbReference>
<feature type="compositionally biased region" description="Basic residues" evidence="4">
    <location>
        <begin position="163"/>
        <end position="180"/>
    </location>
</feature>
<dbReference type="OMA" id="THWIPRE"/>
<dbReference type="PROSITE" id="PS51925">
    <property type="entry name" value="SWIB_MDM2"/>
    <property type="match status" value="1"/>
</dbReference>
<dbReference type="Pfam" id="PF02201">
    <property type="entry name" value="SWIB"/>
    <property type="match status" value="1"/>
</dbReference>
<sequence>MKGKSEENLPEEAVGEDWCFFCYEGGDLRICDYKGCPKSYHTYCVKKDDSFLEDEREWFCGSHICECGKSSDVRCLGCPRSVCEHCIESEDIVEIEGGKGLCSKCLNLALMIEENKTSDSDGIHVDFSDLQTEEGLFKEYWEIINKEEGVTLETLHYADAKMRKGNRRKKGSRRKKRSKKQSSPDLEKHVEYEESEISDYDDSYYAKKRKSKQKLDRSRNPTSAMKQKVMKTEFIGWGSKCLVQFLESIGENVSETLSQRNVASIVNRYIRENKLFHPVKKRQVICDANLRSLFRRKTLNKHRISQYLDCHFAENQLSSEEDEIVDLSEDETSVVRKRQRKSSEYRKVSEDESSLVGRRQRKMSEHKKSEEPEKLSRPQCHYASVCADNVKLIYLKRTLVQKLLEEPDTFGRKLTGSFVKVKSDPNDYLQKKPHQLMQVTGITRDSSDENDMKVLLKVSGSTKPISIKMLLETDITEEDCEGLRQLIKSGLLKQPTILRNLLPNTCFLEQAEVKEKVRDLHEERMKHAFAICAQCIDEMLDITKVVSLWLTPDSVEVGFSMGNLSPRYSEKQGEMVHNNITPQAWTLTQTVCTLYEYWAEQEKLQSSKERLLQNVPDVLAADFSELDFIPEGIIDDKEEDDSSFISGSEKKEHQQSKAYQSSPCTPSIKLNTGKSLQAMGVHVVNFTGDVNGKKRNAATQTQELEDPKSPTYNCISPDGEKKGPFSLEFLNQLKTFAPASSEYRVCKAGDSEKNAIPLDDALDLFPQN</sequence>
<dbReference type="InterPro" id="IPR011011">
    <property type="entry name" value="Znf_FYVE_PHD"/>
</dbReference>
<dbReference type="Gene3D" id="3.30.40.10">
    <property type="entry name" value="Zinc/RING finger domain, C3HC4 (zinc finger)"/>
    <property type="match status" value="1"/>
</dbReference>
<gene>
    <name evidence="7" type="ORF">DCAR_006657</name>
</gene>
<dbReference type="PROSITE" id="PS51360">
    <property type="entry name" value="PLUS3"/>
    <property type="match status" value="1"/>
</dbReference>
<dbReference type="SUPFAM" id="SSF47592">
    <property type="entry name" value="SWIB/MDM2 domain"/>
    <property type="match status" value="1"/>
</dbReference>
<dbReference type="InterPro" id="IPR003121">
    <property type="entry name" value="SWIB_MDM2_domain"/>
</dbReference>
<dbReference type="InterPro" id="IPR036128">
    <property type="entry name" value="Plus3-like_sf"/>
</dbReference>